<organism evidence="2">
    <name type="scientific">human metapneumovirus</name>
    <dbReference type="NCBI Taxonomy" id="162145"/>
    <lineage>
        <taxon>Viruses</taxon>
        <taxon>Riboviria</taxon>
        <taxon>Orthornavirae</taxon>
        <taxon>Negarnaviricota</taxon>
        <taxon>Haploviricotina</taxon>
        <taxon>Monjiviricetes</taxon>
        <taxon>Mononegavirales</taxon>
        <taxon>Pneumoviridae</taxon>
        <taxon>Metapneumovirus</taxon>
        <taxon>Metapneumovirus hominis</taxon>
    </lineage>
</organism>
<evidence type="ECO:0000256" key="1">
    <source>
        <dbReference type="SAM" id="Phobius"/>
    </source>
</evidence>
<keyword evidence="1" id="KW-0472">Membrane</keyword>
<reference evidence="2" key="1">
    <citation type="submission" date="2017-04" db="EMBL/GenBank/DDBJ databases">
        <title>Genome sequences of viral positives at UW Virology.</title>
        <authorList>
            <person name="Greninger A.L."/>
            <person name="Makhsous N."/>
            <person name="Kuypers J.M."/>
            <person name="Shean R.C."/>
            <person name="Jerome K.R."/>
        </authorList>
    </citation>
    <scope>NUCLEOTIDE SEQUENCE</scope>
    <source>
        <strain evidence="2">HMPV/Seattle/USA/SC3056/2015</strain>
    </source>
</reference>
<keyword evidence="1" id="KW-1133">Transmembrane helix</keyword>
<protein>
    <submittedName>
        <fullName evidence="2">Small hydrophobic protein</fullName>
    </submittedName>
</protein>
<sequence length="179" mass="20862">MTMKTLDVIKNDGSSETCNQLKKLIKKHSGKLLIALKLILALLTFFTVTITVNYIKVENNLQACQLKNESDKKDTKLNTTSTTIRPIPDLNAVQYLKRLIQKHTNFVIKDRDTCWRVHTNQCTNIKIYKFLCFGFMNSTNTDCEELTALCNKKSKTMTEKHRKTECHCLHTTEWWCYHL</sequence>
<evidence type="ECO:0000313" key="2">
    <source>
        <dbReference type="EMBL" id="ARX77739.1"/>
    </source>
</evidence>
<accession>A0A1Z1VX68</accession>
<proteinExistence type="predicted"/>
<feature type="transmembrane region" description="Helical" evidence="1">
    <location>
        <begin position="32"/>
        <end position="55"/>
    </location>
</feature>
<keyword evidence="1" id="KW-0812">Transmembrane</keyword>
<name>A0A1Z1VX68_9MONO</name>
<dbReference type="EMBL" id="KY967366">
    <property type="protein sequence ID" value="ARX77739.1"/>
    <property type="molecule type" value="Viral_cRNA"/>
</dbReference>